<dbReference type="PANTHER" id="PTHR30126">
    <property type="entry name" value="HTH-TYPE TRANSCRIPTIONAL REGULATOR"/>
    <property type="match status" value="1"/>
</dbReference>
<keyword evidence="4" id="KW-0804">Transcription</keyword>
<protein>
    <submittedName>
        <fullName evidence="6">LysR family transcriptional regulator</fullName>
    </submittedName>
</protein>
<dbReference type="AlphaFoldDB" id="A0A4Y5Z8L7"/>
<dbReference type="Gene3D" id="1.10.10.10">
    <property type="entry name" value="Winged helix-like DNA-binding domain superfamily/Winged helix DNA-binding domain"/>
    <property type="match status" value="1"/>
</dbReference>
<gene>
    <name evidence="6" type="ORF">FIV34_15170</name>
</gene>
<name>A0A4Y5Z8L7_9GAMM</name>
<sequence length="291" mass="32453">MVNPAWLRSFRALAAEGTFTRAAESLELTQAAVSQHIRQLELQYGPLLIRRPRRVELTPAGEALLAYCDEVERAGRCLASRLADADALQGAVSIVTPGSVGLSIYPKLLEIQRRTPGLVIRHRFAPDEEVLAAVLDNRYEMGVVSRRPDDERIAVQPFCEEALELVVPAGAAVNGWEDLVRLGFIDHPDGQAMATRLMSRWYPGKRSMADVPVTGFTNQIGLILEPVSRGLGFSVVPRHARQAFLRPESIRVLEECTPVVDALWLIHRAEWALSRRAQYVIDELHRDLVKP</sequence>
<dbReference type="InterPro" id="IPR036388">
    <property type="entry name" value="WH-like_DNA-bd_sf"/>
</dbReference>
<dbReference type="RefSeq" id="WP_139984181.1">
    <property type="nucleotide sequence ID" value="NZ_CP041046.1"/>
</dbReference>
<dbReference type="SUPFAM" id="SSF53850">
    <property type="entry name" value="Periplasmic binding protein-like II"/>
    <property type="match status" value="1"/>
</dbReference>
<dbReference type="GO" id="GO:0000976">
    <property type="term" value="F:transcription cis-regulatory region binding"/>
    <property type="evidence" value="ECO:0007669"/>
    <property type="project" value="TreeGrafter"/>
</dbReference>
<dbReference type="Gene3D" id="3.40.190.10">
    <property type="entry name" value="Periplasmic binding protein-like II"/>
    <property type="match status" value="2"/>
</dbReference>
<dbReference type="InterPro" id="IPR036390">
    <property type="entry name" value="WH_DNA-bd_sf"/>
</dbReference>
<organism evidence="6 7">
    <name type="scientific">Luteibacter pinisoli</name>
    <dbReference type="NCBI Taxonomy" id="2589080"/>
    <lineage>
        <taxon>Bacteria</taxon>
        <taxon>Pseudomonadati</taxon>
        <taxon>Pseudomonadota</taxon>
        <taxon>Gammaproteobacteria</taxon>
        <taxon>Lysobacterales</taxon>
        <taxon>Rhodanobacteraceae</taxon>
        <taxon>Luteibacter</taxon>
    </lineage>
</organism>
<evidence type="ECO:0000259" key="5">
    <source>
        <dbReference type="PROSITE" id="PS50931"/>
    </source>
</evidence>
<evidence type="ECO:0000256" key="2">
    <source>
        <dbReference type="ARBA" id="ARBA00023015"/>
    </source>
</evidence>
<dbReference type="Pfam" id="PF00126">
    <property type="entry name" value="HTH_1"/>
    <property type="match status" value="1"/>
</dbReference>
<keyword evidence="7" id="KW-1185">Reference proteome</keyword>
<keyword evidence="2" id="KW-0805">Transcription regulation</keyword>
<dbReference type="InterPro" id="IPR000847">
    <property type="entry name" value="LysR_HTH_N"/>
</dbReference>
<keyword evidence="3" id="KW-0238">DNA-binding</keyword>
<accession>A0A4Y5Z8L7</accession>
<dbReference type="InterPro" id="IPR005119">
    <property type="entry name" value="LysR_subst-bd"/>
</dbReference>
<dbReference type="Proteomes" id="UP000316093">
    <property type="component" value="Chromosome"/>
</dbReference>
<evidence type="ECO:0000256" key="1">
    <source>
        <dbReference type="ARBA" id="ARBA00009437"/>
    </source>
</evidence>
<dbReference type="GO" id="GO:0003700">
    <property type="term" value="F:DNA-binding transcription factor activity"/>
    <property type="evidence" value="ECO:0007669"/>
    <property type="project" value="InterPro"/>
</dbReference>
<dbReference type="KEGG" id="lpy:FIV34_15170"/>
<dbReference type="Pfam" id="PF03466">
    <property type="entry name" value="LysR_substrate"/>
    <property type="match status" value="1"/>
</dbReference>
<proteinExistence type="inferred from homology"/>
<dbReference type="SUPFAM" id="SSF46785">
    <property type="entry name" value="Winged helix' DNA-binding domain"/>
    <property type="match status" value="1"/>
</dbReference>
<evidence type="ECO:0000313" key="7">
    <source>
        <dbReference type="Proteomes" id="UP000316093"/>
    </source>
</evidence>
<dbReference type="OrthoDB" id="5289754at2"/>
<evidence type="ECO:0000313" key="6">
    <source>
        <dbReference type="EMBL" id="QDE40448.1"/>
    </source>
</evidence>
<evidence type="ECO:0000256" key="3">
    <source>
        <dbReference type="ARBA" id="ARBA00023125"/>
    </source>
</evidence>
<dbReference type="PROSITE" id="PS50931">
    <property type="entry name" value="HTH_LYSR"/>
    <property type="match status" value="1"/>
</dbReference>
<dbReference type="CDD" id="cd05466">
    <property type="entry name" value="PBP2_LTTR_substrate"/>
    <property type="match status" value="1"/>
</dbReference>
<feature type="domain" description="HTH lysR-type" evidence="5">
    <location>
        <begin position="2"/>
        <end position="58"/>
    </location>
</feature>
<dbReference type="EMBL" id="CP041046">
    <property type="protein sequence ID" value="QDE40448.1"/>
    <property type="molecule type" value="Genomic_DNA"/>
</dbReference>
<evidence type="ECO:0000256" key="4">
    <source>
        <dbReference type="ARBA" id="ARBA00023163"/>
    </source>
</evidence>
<dbReference type="PRINTS" id="PR00039">
    <property type="entry name" value="HTHLYSR"/>
</dbReference>
<reference evidence="6 7" key="1">
    <citation type="submission" date="2019-06" db="EMBL/GenBank/DDBJ databases">
        <title>A complete genome sequence for Luteibacter pinisoli MAH-14.</title>
        <authorList>
            <person name="Baltrus D.A."/>
        </authorList>
    </citation>
    <scope>NUCLEOTIDE SEQUENCE [LARGE SCALE GENOMIC DNA]</scope>
    <source>
        <strain evidence="6 7">MAH-14</strain>
    </source>
</reference>
<comment type="similarity">
    <text evidence="1">Belongs to the LysR transcriptional regulatory family.</text>
</comment>
<dbReference type="PANTHER" id="PTHR30126:SF99">
    <property type="entry name" value="TRANSCRIPTIONAL REGULATOR LYSR FAMILY"/>
    <property type="match status" value="1"/>
</dbReference>